<dbReference type="EMBL" id="CM046131">
    <property type="protein sequence ID" value="KAI8429782.1"/>
    <property type="molecule type" value="Genomic_DNA"/>
</dbReference>
<sequence length="265" mass="29671">MCLTEEEESTEDQRNVLFSAASSKESPNEKVLLSFGEYNGRTELAFQEMAATGAYEGDSSQDKNDPKNTAGSKDSSDESDIEDELATLLGMKCAVYHTHKWGGQPSLHNAMVSSVIPRQGDDQFNDLQVRVLFTHPTHAEMLPCPFFLDGECRFDDEQYSHGSIVQLSNLKEAIEPDFDGIRVGSRILLKLKPPDDEDTSLTKKSSEKYHLWHRAVVKSVDGDKRTCHVKMESGAKTGDKRKTSDECVVQFEEIFPLTVKFARIV</sequence>
<dbReference type="Proteomes" id="UP001064048">
    <property type="component" value="Chromosome Z"/>
</dbReference>
<accession>A0ACC0K0L9</accession>
<comment type="caution">
    <text evidence="1">The sequence shown here is derived from an EMBL/GenBank/DDBJ whole genome shotgun (WGS) entry which is preliminary data.</text>
</comment>
<keyword evidence="2" id="KW-1185">Reference proteome</keyword>
<name>A0ACC0K0L9_CHOFU</name>
<gene>
    <name evidence="1" type="ORF">MSG28_000322</name>
</gene>
<evidence type="ECO:0000313" key="2">
    <source>
        <dbReference type="Proteomes" id="UP001064048"/>
    </source>
</evidence>
<reference evidence="1 2" key="1">
    <citation type="journal article" date="2022" name="Genome Biol. Evol.">
        <title>The Spruce Budworm Genome: Reconstructing the Evolutionary History of Antifreeze Proteins.</title>
        <authorList>
            <person name="Beliveau C."/>
            <person name="Gagne P."/>
            <person name="Picq S."/>
            <person name="Vernygora O."/>
            <person name="Keeling C.I."/>
            <person name="Pinkney K."/>
            <person name="Doucet D."/>
            <person name="Wen F."/>
            <person name="Johnston J.S."/>
            <person name="Maaroufi H."/>
            <person name="Boyle B."/>
            <person name="Laroche J."/>
            <person name="Dewar K."/>
            <person name="Juretic N."/>
            <person name="Blackburn G."/>
            <person name="Nisole A."/>
            <person name="Brunet B."/>
            <person name="Brandao M."/>
            <person name="Lumley L."/>
            <person name="Duan J."/>
            <person name="Quan G."/>
            <person name="Lucarotti C.J."/>
            <person name="Roe A.D."/>
            <person name="Sperling F.A.H."/>
            <person name="Levesque R.C."/>
            <person name="Cusson M."/>
        </authorList>
    </citation>
    <scope>NUCLEOTIDE SEQUENCE [LARGE SCALE GENOMIC DNA]</scope>
    <source>
        <strain evidence="1">Glfc:IPQL:Cfum</strain>
    </source>
</reference>
<protein>
    <submittedName>
        <fullName evidence="1">Uncharacterized protein</fullName>
    </submittedName>
</protein>
<evidence type="ECO:0000313" key="1">
    <source>
        <dbReference type="EMBL" id="KAI8429782.1"/>
    </source>
</evidence>
<proteinExistence type="predicted"/>
<organism evidence="1 2">
    <name type="scientific">Choristoneura fumiferana</name>
    <name type="common">Spruce budworm moth</name>
    <name type="synonym">Archips fumiferana</name>
    <dbReference type="NCBI Taxonomy" id="7141"/>
    <lineage>
        <taxon>Eukaryota</taxon>
        <taxon>Metazoa</taxon>
        <taxon>Ecdysozoa</taxon>
        <taxon>Arthropoda</taxon>
        <taxon>Hexapoda</taxon>
        <taxon>Insecta</taxon>
        <taxon>Pterygota</taxon>
        <taxon>Neoptera</taxon>
        <taxon>Endopterygota</taxon>
        <taxon>Lepidoptera</taxon>
        <taxon>Glossata</taxon>
        <taxon>Ditrysia</taxon>
        <taxon>Tortricoidea</taxon>
        <taxon>Tortricidae</taxon>
        <taxon>Tortricinae</taxon>
        <taxon>Choristoneura</taxon>
    </lineage>
</organism>